<reference evidence="3" key="1">
    <citation type="submission" date="2021-03" db="EMBL/GenBank/DDBJ databases">
        <authorList>
            <person name="Bekaert M."/>
        </authorList>
    </citation>
    <scope>NUCLEOTIDE SEQUENCE</scope>
</reference>
<dbReference type="OrthoDB" id="6129396at2759"/>
<dbReference type="SUPFAM" id="SSF53300">
    <property type="entry name" value="vWA-like"/>
    <property type="match status" value="1"/>
</dbReference>
<protein>
    <recommendedName>
        <fullName evidence="2">VWFA domain-containing protein</fullName>
    </recommendedName>
</protein>
<organism evidence="3 4">
    <name type="scientific">Mytilus edulis</name>
    <name type="common">Blue mussel</name>
    <dbReference type="NCBI Taxonomy" id="6550"/>
    <lineage>
        <taxon>Eukaryota</taxon>
        <taxon>Metazoa</taxon>
        <taxon>Spiralia</taxon>
        <taxon>Lophotrochozoa</taxon>
        <taxon>Mollusca</taxon>
        <taxon>Bivalvia</taxon>
        <taxon>Autobranchia</taxon>
        <taxon>Pteriomorphia</taxon>
        <taxon>Mytilida</taxon>
        <taxon>Mytiloidea</taxon>
        <taxon>Mytilidae</taxon>
        <taxon>Mytilinae</taxon>
        <taxon>Mytilus</taxon>
    </lineage>
</organism>
<dbReference type="InterPro" id="IPR002035">
    <property type="entry name" value="VWF_A"/>
</dbReference>
<gene>
    <name evidence="3" type="ORF">MEDL_11828</name>
</gene>
<proteinExistence type="predicted"/>
<name>A0A8S3QQ16_MYTED</name>
<dbReference type="PROSITE" id="PS50234">
    <property type="entry name" value="VWFA"/>
    <property type="match status" value="1"/>
</dbReference>
<keyword evidence="1" id="KW-1133">Transmembrane helix</keyword>
<feature type="domain" description="VWFA" evidence="2">
    <location>
        <begin position="1"/>
        <end position="69"/>
    </location>
</feature>
<evidence type="ECO:0000313" key="3">
    <source>
        <dbReference type="EMBL" id="CAG2196996.1"/>
    </source>
</evidence>
<evidence type="ECO:0000256" key="1">
    <source>
        <dbReference type="SAM" id="Phobius"/>
    </source>
</evidence>
<comment type="caution">
    <text evidence="3">The sequence shown here is derived from an EMBL/GenBank/DDBJ whole genome shotgun (WGS) entry which is preliminary data.</text>
</comment>
<keyword evidence="1" id="KW-0472">Membrane</keyword>
<accession>A0A8S3QQ16</accession>
<evidence type="ECO:0000259" key="2">
    <source>
        <dbReference type="PROSITE" id="PS50234"/>
    </source>
</evidence>
<dbReference type="InterPro" id="IPR036465">
    <property type="entry name" value="vWFA_dom_sf"/>
</dbReference>
<dbReference type="AlphaFoldDB" id="A0A8S3QQ16"/>
<feature type="transmembrane region" description="Helical" evidence="1">
    <location>
        <begin position="368"/>
        <end position="388"/>
    </location>
</feature>
<sequence length="389" mass="43719">MTDGQSNRGSTQTGVNTCRNNGVTIIAVGIGDGISRTEMLSVVQDPNYFINTTYENLHSSLEETIIESIKCSADVSSFISGWLKQAGMEVLDGVKEGGKQLILKRLGLEDFFSGPKCDKERKPFTPNVGGWNNECPLGILDKPELPADKMACHFKDTCTGIECCIEIPFLDVTLHPFLIIDPCEYTLNYGVNTINETIQLINYEWDLHLVKFCFRFVIKKPAEMKKFVVYLSAKACFEESCVPDVKIFDGTEIPQPICDLYADYNFKEFSLSEWADRVGTDIKSQLKTEFRTLLLEQLGLDVMLKNPSCNRSDDMYSPAVNGWNNKCSTWSPSDLIGPVSCYTLVSDYCNFQNVQGWIPQLCQAQSPVIYLIIVLELIAVLTLITWIYT</sequence>
<dbReference type="Gene3D" id="3.40.50.410">
    <property type="entry name" value="von Willebrand factor, type A domain"/>
    <property type="match status" value="1"/>
</dbReference>
<dbReference type="Proteomes" id="UP000683360">
    <property type="component" value="Unassembled WGS sequence"/>
</dbReference>
<evidence type="ECO:0000313" key="4">
    <source>
        <dbReference type="Proteomes" id="UP000683360"/>
    </source>
</evidence>
<dbReference type="EMBL" id="CAJPWZ010000599">
    <property type="protein sequence ID" value="CAG2196996.1"/>
    <property type="molecule type" value="Genomic_DNA"/>
</dbReference>
<dbReference type="Pfam" id="PF00092">
    <property type="entry name" value="VWA"/>
    <property type="match status" value="1"/>
</dbReference>
<keyword evidence="4" id="KW-1185">Reference proteome</keyword>
<keyword evidence="1" id="KW-0812">Transmembrane</keyword>